<evidence type="ECO:0000313" key="2">
    <source>
        <dbReference type="EMBL" id="TDC25113.1"/>
    </source>
</evidence>
<keyword evidence="3" id="KW-1185">Reference proteome</keyword>
<evidence type="ECO:0000313" key="3">
    <source>
        <dbReference type="Proteomes" id="UP000295075"/>
    </source>
</evidence>
<dbReference type="InterPro" id="IPR050765">
    <property type="entry name" value="Riboflavin_Biosynth_HTPR"/>
</dbReference>
<dbReference type="PANTHER" id="PTHR38011:SF11">
    <property type="entry name" value="2,5-DIAMINO-6-RIBOSYLAMINO-4(3H)-PYRIMIDINONE 5'-PHOSPHATE REDUCTASE"/>
    <property type="match status" value="1"/>
</dbReference>
<dbReference type="SUPFAM" id="SSF53597">
    <property type="entry name" value="Dihydrofolate reductase-like"/>
    <property type="match status" value="1"/>
</dbReference>
<proteinExistence type="predicted"/>
<dbReference type="Gene3D" id="3.40.430.10">
    <property type="entry name" value="Dihydrofolate Reductase, subunit A"/>
    <property type="match status" value="1"/>
</dbReference>
<dbReference type="RefSeq" id="WP_132410416.1">
    <property type="nucleotide sequence ID" value="NZ_SMKA01000128.1"/>
</dbReference>
<protein>
    <submittedName>
        <fullName evidence="2">Dihydrofolate reductase</fullName>
    </submittedName>
</protein>
<dbReference type="EMBL" id="SMKA01000128">
    <property type="protein sequence ID" value="TDC25113.1"/>
    <property type="molecule type" value="Genomic_DNA"/>
</dbReference>
<dbReference type="GO" id="GO:0008703">
    <property type="term" value="F:5-amino-6-(5-phosphoribosylamino)uracil reductase activity"/>
    <property type="evidence" value="ECO:0007669"/>
    <property type="project" value="InterPro"/>
</dbReference>
<dbReference type="Pfam" id="PF01872">
    <property type="entry name" value="RibD_C"/>
    <property type="match status" value="1"/>
</dbReference>
<accession>A0A4R4PSG9</accession>
<name>A0A4R4PSG9_9ACTN</name>
<evidence type="ECO:0000259" key="1">
    <source>
        <dbReference type="Pfam" id="PF01872"/>
    </source>
</evidence>
<dbReference type="GO" id="GO:0009231">
    <property type="term" value="P:riboflavin biosynthetic process"/>
    <property type="evidence" value="ECO:0007669"/>
    <property type="project" value="InterPro"/>
</dbReference>
<gene>
    <name evidence="2" type="ORF">E1261_24745</name>
</gene>
<dbReference type="InterPro" id="IPR024072">
    <property type="entry name" value="DHFR-like_dom_sf"/>
</dbReference>
<comment type="caution">
    <text evidence="2">The sequence shown here is derived from an EMBL/GenBank/DDBJ whole genome shotgun (WGS) entry which is preliminary data.</text>
</comment>
<dbReference type="PANTHER" id="PTHR38011">
    <property type="entry name" value="DIHYDROFOLATE REDUCTASE FAMILY PROTEIN (AFU_ORTHOLOGUE AFUA_8G06820)"/>
    <property type="match status" value="1"/>
</dbReference>
<dbReference type="InterPro" id="IPR002734">
    <property type="entry name" value="RibDG_C"/>
</dbReference>
<dbReference type="Proteomes" id="UP000295075">
    <property type="component" value="Unassembled WGS sequence"/>
</dbReference>
<dbReference type="AlphaFoldDB" id="A0A4R4PSG9"/>
<reference evidence="2 3" key="1">
    <citation type="submission" date="2019-03" db="EMBL/GenBank/DDBJ databases">
        <title>Draft genome sequences of novel Actinobacteria.</title>
        <authorList>
            <person name="Sahin N."/>
            <person name="Ay H."/>
            <person name="Saygin H."/>
        </authorList>
    </citation>
    <scope>NUCLEOTIDE SEQUENCE [LARGE SCALE GENOMIC DNA]</scope>
    <source>
        <strain evidence="2 3">JCM 30547</strain>
    </source>
</reference>
<dbReference type="OrthoDB" id="3471498at2"/>
<organism evidence="2 3">
    <name type="scientific">Kribbella albertanoniae</name>
    <dbReference type="NCBI Taxonomy" id="1266829"/>
    <lineage>
        <taxon>Bacteria</taxon>
        <taxon>Bacillati</taxon>
        <taxon>Actinomycetota</taxon>
        <taxon>Actinomycetes</taxon>
        <taxon>Propionibacteriales</taxon>
        <taxon>Kribbellaceae</taxon>
        <taxon>Kribbella</taxon>
    </lineage>
</organism>
<feature type="domain" description="Bacterial bifunctional deaminase-reductase C-terminal" evidence="1">
    <location>
        <begin position="4"/>
        <end position="190"/>
    </location>
</feature>
<sequence length="197" mass="21482">MRELTYFIASTLDGYVADPGGGDPTDISPGGFFLSQGDHSLPLLTAYPETLPGAVRDALGIDAENRVFDTVLMGRKTWELGVEHGHTNAYPRLRNLVFTRTLAASPDPTVEFVATDPVERVRELKAEDGLGIWLCGGGGLAETLWPEIDRLVIKVNPVVIGAGIKLFTTDTFAVRRLELTDHQVYESGVAVLTYRKP</sequence>